<dbReference type="HOGENOM" id="CLU_3164964_0_0_10"/>
<evidence type="ECO:0000313" key="1">
    <source>
        <dbReference type="EMBL" id="EOS02795.1"/>
    </source>
</evidence>
<dbReference type="PATRIC" id="fig|1235785.3.peg.852"/>
<gene>
    <name evidence="1" type="ORF">C799_00847</name>
</gene>
<organism evidence="1 2">
    <name type="scientific">Bacteroides thetaiotaomicron dnLKV9</name>
    <dbReference type="NCBI Taxonomy" id="1235785"/>
    <lineage>
        <taxon>Bacteria</taxon>
        <taxon>Pseudomonadati</taxon>
        <taxon>Bacteroidota</taxon>
        <taxon>Bacteroidia</taxon>
        <taxon>Bacteroidales</taxon>
        <taxon>Bacteroidaceae</taxon>
        <taxon>Bacteroides</taxon>
    </lineage>
</organism>
<dbReference type="EMBL" id="ASSM01000005">
    <property type="protein sequence ID" value="EOS02795.1"/>
    <property type="molecule type" value="Genomic_DNA"/>
</dbReference>
<comment type="caution">
    <text evidence="1">The sequence shown here is derived from an EMBL/GenBank/DDBJ whole genome shotgun (WGS) entry which is preliminary data.</text>
</comment>
<reference evidence="1 2" key="1">
    <citation type="submission" date="2013-04" db="EMBL/GenBank/DDBJ databases">
        <title>The Genome Sequence of Bacteroides thetaiotaomicron dnLKV9.</title>
        <authorList>
            <consortium name="The Broad Institute Genomics Platform"/>
            <consortium name="The Broad Institute Genome Sequencing Center for Infectious Disease"/>
            <person name="Earl A."/>
            <person name="Xavier R."/>
            <person name="Kuhn K."/>
            <person name="Stappenbeck T."/>
            <person name="Walker B."/>
            <person name="Young S."/>
            <person name="Zeng Q."/>
            <person name="Gargeya S."/>
            <person name="Fitzgerald M."/>
            <person name="Haas B."/>
            <person name="Abouelleil A."/>
            <person name="Allen A.W."/>
            <person name="Alvarado L."/>
            <person name="Arachchi H.M."/>
            <person name="Berlin A.M."/>
            <person name="Chapman S.B."/>
            <person name="Gainer-Dewar J."/>
            <person name="Goldberg J."/>
            <person name="Griggs A."/>
            <person name="Gujja S."/>
            <person name="Hansen M."/>
            <person name="Howarth C."/>
            <person name="Imamovic A."/>
            <person name="Ireland A."/>
            <person name="Larimer J."/>
            <person name="McCowan C."/>
            <person name="Murphy C."/>
            <person name="Pearson M."/>
            <person name="Poon T.W."/>
            <person name="Priest M."/>
            <person name="Roberts A."/>
            <person name="Saif S."/>
            <person name="Shea T."/>
            <person name="Sisk P."/>
            <person name="Sykes S."/>
            <person name="Wortman J."/>
            <person name="Nusbaum C."/>
            <person name="Birren B."/>
        </authorList>
    </citation>
    <scope>NUCLEOTIDE SEQUENCE [LARGE SCALE GENOMIC DNA]</scope>
    <source>
        <strain evidence="2">dnLKV9</strain>
    </source>
</reference>
<accession>R9HNM6</accession>
<dbReference type="AlphaFoldDB" id="R9HNM6"/>
<evidence type="ECO:0000313" key="2">
    <source>
        <dbReference type="Proteomes" id="UP000014207"/>
    </source>
</evidence>
<name>R9HNM6_BACT4</name>
<proteinExistence type="predicted"/>
<dbReference type="Proteomes" id="UP000014207">
    <property type="component" value="Unassembled WGS sequence"/>
</dbReference>
<sequence>MFTEAKGTEIYCMTDDFCKEFTEGFRYFKHYYKEYVCKHLTHQLNIV</sequence>
<protein>
    <submittedName>
        <fullName evidence="1">Uncharacterized protein</fullName>
    </submittedName>
</protein>